<feature type="transmembrane region" description="Helical" evidence="11">
    <location>
        <begin position="243"/>
        <end position="261"/>
    </location>
</feature>
<comment type="subcellular location">
    <subcellularLocation>
        <location evidence="1">Cell membrane</location>
        <topology evidence="1">Multi-pass membrane protein</topology>
    </subcellularLocation>
</comment>
<dbReference type="InterPro" id="IPR001851">
    <property type="entry name" value="ABC_transp_permease"/>
</dbReference>
<dbReference type="PANTHER" id="PTHR32196:SF71">
    <property type="entry name" value="AUTOINDUCER 2 IMPORT SYSTEM PERMEASE PROTEIN LSRD"/>
    <property type="match status" value="1"/>
</dbReference>
<dbReference type="PANTHER" id="PTHR32196">
    <property type="entry name" value="ABC TRANSPORTER PERMEASE PROTEIN YPHD-RELATED-RELATED"/>
    <property type="match status" value="1"/>
</dbReference>
<feature type="transmembrane region" description="Helical" evidence="11">
    <location>
        <begin position="212"/>
        <end position="231"/>
    </location>
</feature>
<feature type="transmembrane region" description="Helical" evidence="11">
    <location>
        <begin position="46"/>
        <end position="71"/>
    </location>
</feature>
<reference evidence="12 13" key="1">
    <citation type="submission" date="2024-04" db="EMBL/GenBank/DDBJ databases">
        <title>Novel species of the genus Ideonella isolated from streams.</title>
        <authorList>
            <person name="Lu H."/>
        </authorList>
    </citation>
    <scope>NUCLEOTIDE SEQUENCE [LARGE SCALE GENOMIC DNA]</scope>
    <source>
        <strain evidence="12 13">BYS139W</strain>
    </source>
</reference>
<keyword evidence="6 11" id="KW-0812">Transmembrane</keyword>
<feature type="transmembrane region" description="Helical" evidence="11">
    <location>
        <begin position="293"/>
        <end position="313"/>
    </location>
</feature>
<dbReference type="RefSeq" id="WP_341374851.1">
    <property type="nucleotide sequence ID" value="NZ_JBBUTF010000012.1"/>
</dbReference>
<evidence type="ECO:0000256" key="8">
    <source>
        <dbReference type="ARBA" id="ARBA00023136"/>
    </source>
</evidence>
<evidence type="ECO:0000256" key="3">
    <source>
        <dbReference type="ARBA" id="ARBA00022448"/>
    </source>
</evidence>
<evidence type="ECO:0000256" key="5">
    <source>
        <dbReference type="ARBA" id="ARBA00022519"/>
    </source>
</evidence>
<keyword evidence="5" id="KW-0997">Cell inner membrane</keyword>
<evidence type="ECO:0000256" key="1">
    <source>
        <dbReference type="ARBA" id="ARBA00004651"/>
    </source>
</evidence>
<comment type="function">
    <text evidence="9">Part of the ABC transporter complex LsrABCD involved in autoinducer 2 (AI-2) import. Probably responsible for the translocation of the substrate across the membrane.</text>
</comment>
<evidence type="ECO:0000256" key="4">
    <source>
        <dbReference type="ARBA" id="ARBA00022475"/>
    </source>
</evidence>
<keyword evidence="4" id="KW-1003">Cell membrane</keyword>
<keyword evidence="8 11" id="KW-0472">Membrane</keyword>
<evidence type="ECO:0000256" key="9">
    <source>
        <dbReference type="ARBA" id="ARBA00025439"/>
    </source>
</evidence>
<sequence>MKAFATWERVLVGLVLAVYLGFGNAIDGFLSPYALADSTTNMSEKALIALAMALLVIAGEIDLSIAAIMALSSLAMGTAMQAGAGAPGMLAAALGTGIACGALNGWLVTRWQLPSIVVTIGTLSLYRGLAQVALGDQAITGYPEWLSTWGNGTLGDLLGIEGMIVPIEFGVMVIAVIGYGLLQHRSVHGRRIYAIGANPVAARFSGIAVDRYRMALFIGAGMMAALAAVQLTGRIGSTRPNLASGWELEAVTIVILGGVAIEGGRGSIIGVLLATILLGSFTFALGMLNVSGIVMAMVVGALLVGAMVLPRWAQYGAWLRALRRPKSTGTAAGNAA</sequence>
<evidence type="ECO:0000256" key="7">
    <source>
        <dbReference type="ARBA" id="ARBA00022989"/>
    </source>
</evidence>
<feature type="transmembrane region" description="Helical" evidence="11">
    <location>
        <begin position="83"/>
        <end position="107"/>
    </location>
</feature>
<feature type="transmembrane region" description="Helical" evidence="11">
    <location>
        <begin position="268"/>
        <end position="287"/>
    </location>
</feature>
<name>A0ABU9BAY7_9BURK</name>
<organism evidence="12 13">
    <name type="scientific">Pseudaquabacterium rugosum</name>
    <dbReference type="NCBI Taxonomy" id="2984194"/>
    <lineage>
        <taxon>Bacteria</taxon>
        <taxon>Pseudomonadati</taxon>
        <taxon>Pseudomonadota</taxon>
        <taxon>Betaproteobacteria</taxon>
        <taxon>Burkholderiales</taxon>
        <taxon>Sphaerotilaceae</taxon>
        <taxon>Pseudaquabacterium</taxon>
    </lineage>
</organism>
<keyword evidence="7 11" id="KW-1133">Transmembrane helix</keyword>
<accession>A0ABU9BAY7</accession>
<comment type="caution">
    <text evidence="12">The sequence shown here is derived from an EMBL/GenBank/DDBJ whole genome shotgun (WGS) entry which is preliminary data.</text>
</comment>
<evidence type="ECO:0000256" key="11">
    <source>
        <dbReference type="SAM" id="Phobius"/>
    </source>
</evidence>
<evidence type="ECO:0000313" key="12">
    <source>
        <dbReference type="EMBL" id="MEK8027072.1"/>
    </source>
</evidence>
<evidence type="ECO:0000256" key="6">
    <source>
        <dbReference type="ARBA" id="ARBA00022692"/>
    </source>
</evidence>
<evidence type="ECO:0000256" key="2">
    <source>
        <dbReference type="ARBA" id="ARBA00011262"/>
    </source>
</evidence>
<dbReference type="EMBL" id="JBBUTF010000012">
    <property type="protein sequence ID" value="MEK8027072.1"/>
    <property type="molecule type" value="Genomic_DNA"/>
</dbReference>
<dbReference type="CDD" id="cd06579">
    <property type="entry name" value="TM_PBP1_transp_AraH_like"/>
    <property type="match status" value="1"/>
</dbReference>
<dbReference type="Pfam" id="PF02653">
    <property type="entry name" value="BPD_transp_2"/>
    <property type="match status" value="1"/>
</dbReference>
<keyword evidence="13" id="KW-1185">Reference proteome</keyword>
<dbReference type="Proteomes" id="UP001368500">
    <property type="component" value="Unassembled WGS sequence"/>
</dbReference>
<evidence type="ECO:0000313" key="13">
    <source>
        <dbReference type="Proteomes" id="UP001368500"/>
    </source>
</evidence>
<protein>
    <recommendedName>
        <fullName evidence="10">Autoinducer 2 import system permease protein LsrD</fullName>
    </recommendedName>
</protein>
<evidence type="ECO:0000256" key="10">
    <source>
        <dbReference type="ARBA" id="ARBA00039381"/>
    </source>
</evidence>
<gene>
    <name evidence="12" type="ORF">AACH11_13970</name>
</gene>
<feature type="transmembrane region" description="Helical" evidence="11">
    <location>
        <begin position="163"/>
        <end position="182"/>
    </location>
</feature>
<proteinExistence type="predicted"/>
<comment type="subunit">
    <text evidence="2">The complex is composed of two ATP-binding proteins (LsrA), two transmembrane proteins (LsrC and LsrD) and a solute-binding protein (LsrB).</text>
</comment>
<keyword evidence="3" id="KW-0813">Transport</keyword>